<dbReference type="SUPFAM" id="SSF52833">
    <property type="entry name" value="Thioredoxin-like"/>
    <property type="match status" value="1"/>
</dbReference>
<proteinExistence type="inferred from homology"/>
<keyword evidence="4" id="KW-0496">Mitochondrion</keyword>
<evidence type="ECO:0000256" key="6">
    <source>
        <dbReference type="ARBA" id="ARBA00035188"/>
    </source>
</evidence>
<dbReference type="PANTHER" id="PTHR21396:SF2">
    <property type="entry name" value="LARGE RIBOSOMAL SUBUNIT PROTEIN ML43"/>
    <property type="match status" value="1"/>
</dbReference>
<comment type="caution">
    <text evidence="8">The sequence shown here is derived from an EMBL/GenBank/DDBJ whole genome shotgun (WGS) entry which is preliminary data.</text>
</comment>
<dbReference type="GO" id="GO:0005762">
    <property type="term" value="C:mitochondrial large ribosomal subunit"/>
    <property type="evidence" value="ECO:0007669"/>
    <property type="project" value="TreeGrafter"/>
</dbReference>
<dbReference type="Gene3D" id="3.40.30.10">
    <property type="entry name" value="Glutaredoxin"/>
    <property type="match status" value="1"/>
</dbReference>
<evidence type="ECO:0000256" key="4">
    <source>
        <dbReference type="ARBA" id="ARBA00023128"/>
    </source>
</evidence>
<dbReference type="GO" id="GO:0032543">
    <property type="term" value="P:mitochondrial translation"/>
    <property type="evidence" value="ECO:0007669"/>
    <property type="project" value="InterPro"/>
</dbReference>
<feature type="domain" description="Ribosomal protein/NADH dehydrogenase" evidence="7">
    <location>
        <begin position="35"/>
        <end position="108"/>
    </location>
</feature>
<protein>
    <recommendedName>
        <fullName evidence="6">Large ribosomal subunit protein mL43</fullName>
    </recommendedName>
</protein>
<evidence type="ECO:0000256" key="5">
    <source>
        <dbReference type="ARBA" id="ARBA00023274"/>
    </source>
</evidence>
<dbReference type="Proteomes" id="UP001208570">
    <property type="component" value="Unassembled WGS sequence"/>
</dbReference>
<organism evidence="8 9">
    <name type="scientific">Paralvinella palmiformis</name>
    <dbReference type="NCBI Taxonomy" id="53620"/>
    <lineage>
        <taxon>Eukaryota</taxon>
        <taxon>Metazoa</taxon>
        <taxon>Spiralia</taxon>
        <taxon>Lophotrochozoa</taxon>
        <taxon>Annelida</taxon>
        <taxon>Polychaeta</taxon>
        <taxon>Sedentaria</taxon>
        <taxon>Canalipalpata</taxon>
        <taxon>Terebellida</taxon>
        <taxon>Terebelliformia</taxon>
        <taxon>Alvinellidae</taxon>
        <taxon>Paralvinella</taxon>
    </lineage>
</organism>
<evidence type="ECO:0000256" key="1">
    <source>
        <dbReference type="ARBA" id="ARBA00004173"/>
    </source>
</evidence>
<name>A0AAD9KDN0_9ANNE</name>
<accession>A0AAD9KDN0</accession>
<dbReference type="GO" id="GO:0003735">
    <property type="term" value="F:structural constituent of ribosome"/>
    <property type="evidence" value="ECO:0007669"/>
    <property type="project" value="InterPro"/>
</dbReference>
<dbReference type="AlphaFoldDB" id="A0AAD9KDN0"/>
<dbReference type="Pfam" id="PF05047">
    <property type="entry name" value="L51_S25_CI-B8"/>
    <property type="match status" value="1"/>
</dbReference>
<evidence type="ECO:0000256" key="3">
    <source>
        <dbReference type="ARBA" id="ARBA00022980"/>
    </source>
</evidence>
<evidence type="ECO:0000313" key="8">
    <source>
        <dbReference type="EMBL" id="KAK2169789.1"/>
    </source>
</evidence>
<comment type="similarity">
    <text evidence="2">Belongs to the mitochondrion-specific ribosomal protein mL43 family.</text>
</comment>
<comment type="subcellular location">
    <subcellularLocation>
        <location evidence="1">Mitochondrion</location>
    </subcellularLocation>
</comment>
<dbReference type="InterPro" id="IPR007741">
    <property type="entry name" value="Ribosomal_mL43/mS25/NADH_DH"/>
</dbReference>
<keyword evidence="5" id="KW-0687">Ribonucleoprotein</keyword>
<dbReference type="InterPro" id="IPR036249">
    <property type="entry name" value="Thioredoxin-like_sf"/>
</dbReference>
<reference evidence="8" key="1">
    <citation type="journal article" date="2023" name="Mol. Biol. Evol.">
        <title>Third-Generation Sequencing Reveals the Adaptive Role of the Epigenome in Three Deep-Sea Polychaetes.</title>
        <authorList>
            <person name="Perez M."/>
            <person name="Aroh O."/>
            <person name="Sun Y."/>
            <person name="Lan Y."/>
            <person name="Juniper S.K."/>
            <person name="Young C.R."/>
            <person name="Angers B."/>
            <person name="Qian P.Y."/>
        </authorList>
    </citation>
    <scope>NUCLEOTIDE SEQUENCE</scope>
    <source>
        <strain evidence="8">P08H-3</strain>
    </source>
</reference>
<dbReference type="EMBL" id="JAODUP010000007">
    <property type="protein sequence ID" value="KAK2169789.1"/>
    <property type="molecule type" value="Genomic_DNA"/>
</dbReference>
<dbReference type="FunFam" id="3.40.30.10:FF:000257">
    <property type="entry name" value="39S ribosomal protein L43"/>
    <property type="match status" value="1"/>
</dbReference>
<evidence type="ECO:0000259" key="7">
    <source>
        <dbReference type="SMART" id="SM00916"/>
    </source>
</evidence>
<sequence length="180" mass="20728">MSHHIIPSGFVRTVLQNGVGRHICQLQRLTLKFCKSTVGSKGMRDFIENNLLDFTRKNPGVVVYLQPRRHRTARLVAEYLNGDVHQQYVNNFSEEEIHEWVKLLRSQSGQKAVRLRKYWHTDNPSIQGIWTPMTNRDTELNIKAFPDKSLSAKLLEESTASEKLLQKAAELRSKASQSEN</sequence>
<dbReference type="PANTHER" id="PTHR21396">
    <property type="entry name" value="39S RIBOSOMAL PROTEIN L43"/>
    <property type="match status" value="1"/>
</dbReference>
<evidence type="ECO:0000256" key="2">
    <source>
        <dbReference type="ARBA" id="ARBA00006073"/>
    </source>
</evidence>
<evidence type="ECO:0000313" key="9">
    <source>
        <dbReference type="Proteomes" id="UP001208570"/>
    </source>
</evidence>
<dbReference type="InterPro" id="IPR039927">
    <property type="entry name" value="Ribosomal_mL43"/>
</dbReference>
<keyword evidence="3" id="KW-0689">Ribosomal protein</keyword>
<dbReference type="SMART" id="SM00916">
    <property type="entry name" value="L51_S25_CI-B8"/>
    <property type="match status" value="1"/>
</dbReference>
<keyword evidence="9" id="KW-1185">Reference proteome</keyword>
<gene>
    <name evidence="8" type="ORF">LSH36_7g17061</name>
</gene>